<feature type="domain" description="Tc1-like transposase DDE" evidence="1">
    <location>
        <begin position="4"/>
        <end position="143"/>
    </location>
</feature>
<evidence type="ECO:0000259" key="1">
    <source>
        <dbReference type="Pfam" id="PF13358"/>
    </source>
</evidence>
<comment type="caution">
    <text evidence="2">The sequence shown here is derived from an EMBL/GenBank/DDBJ whole genome shotgun (WGS) entry which is preliminary data.</text>
</comment>
<organism evidence="2 3">
    <name type="scientific">Planobispora rosea</name>
    <dbReference type="NCBI Taxonomy" id="35762"/>
    <lineage>
        <taxon>Bacteria</taxon>
        <taxon>Bacillati</taxon>
        <taxon>Actinomycetota</taxon>
        <taxon>Actinomycetes</taxon>
        <taxon>Streptosporangiales</taxon>
        <taxon>Streptosporangiaceae</taxon>
        <taxon>Planobispora</taxon>
    </lineage>
</organism>
<accession>A0A8J3WGJ9</accession>
<evidence type="ECO:0000313" key="3">
    <source>
        <dbReference type="Proteomes" id="UP000655044"/>
    </source>
</evidence>
<evidence type="ECO:0000313" key="2">
    <source>
        <dbReference type="EMBL" id="GIH88503.1"/>
    </source>
</evidence>
<keyword evidence="3" id="KW-1185">Reference proteome</keyword>
<sequence>MRPPKATTWAPRGRTPIVAVTGKGYGRVCLAGLVCAKPGQRTRLMYRTLIRRGRPGEVKGFGPRQLAALLDAAHQQLGGPIVLVWDNDRRHLSAAMRAAITARPWLTVFQLPSYAPELNPAEGVWSVLKRGLANLAPRDTDELAAVVKTKLKRMQYRHGLLDGFIAQTGFVLEPP</sequence>
<dbReference type="EMBL" id="BOOI01000082">
    <property type="protein sequence ID" value="GIH88503.1"/>
    <property type="molecule type" value="Genomic_DNA"/>
</dbReference>
<dbReference type="Pfam" id="PF13358">
    <property type="entry name" value="DDE_3"/>
    <property type="match status" value="1"/>
</dbReference>
<protein>
    <submittedName>
        <fullName evidence="2">Putative transposase</fullName>
    </submittedName>
</protein>
<dbReference type="RefSeq" id="WP_229803864.1">
    <property type="nucleotide sequence ID" value="NZ_BMQP01000054.1"/>
</dbReference>
<reference evidence="2" key="1">
    <citation type="submission" date="2021-01" db="EMBL/GenBank/DDBJ databases">
        <title>Whole genome shotgun sequence of Planobispora rosea NBRC 15558.</title>
        <authorList>
            <person name="Komaki H."/>
            <person name="Tamura T."/>
        </authorList>
    </citation>
    <scope>NUCLEOTIDE SEQUENCE</scope>
    <source>
        <strain evidence="2">NBRC 15558</strain>
    </source>
</reference>
<dbReference type="GO" id="GO:0003676">
    <property type="term" value="F:nucleic acid binding"/>
    <property type="evidence" value="ECO:0007669"/>
    <property type="project" value="InterPro"/>
</dbReference>
<dbReference type="AlphaFoldDB" id="A0A8J3WGJ9"/>
<dbReference type="InterPro" id="IPR036397">
    <property type="entry name" value="RNaseH_sf"/>
</dbReference>
<proteinExistence type="predicted"/>
<dbReference type="Gene3D" id="3.30.420.10">
    <property type="entry name" value="Ribonuclease H-like superfamily/Ribonuclease H"/>
    <property type="match status" value="1"/>
</dbReference>
<dbReference type="Proteomes" id="UP000655044">
    <property type="component" value="Unassembled WGS sequence"/>
</dbReference>
<dbReference type="InterPro" id="IPR038717">
    <property type="entry name" value="Tc1-like_DDE_dom"/>
</dbReference>
<gene>
    <name evidence="2" type="ORF">Pro02_69110</name>
</gene>
<name>A0A8J3WGJ9_PLARO</name>